<gene>
    <name evidence="1" type="ORF">L3Q82_026195</name>
</gene>
<reference evidence="1" key="1">
    <citation type="submission" date="2022-04" db="EMBL/GenBank/DDBJ databases">
        <title>Jade perch genome.</title>
        <authorList>
            <person name="Chao B."/>
        </authorList>
    </citation>
    <scope>NUCLEOTIDE SEQUENCE</scope>
    <source>
        <strain evidence="1">CB-2022</strain>
    </source>
</reference>
<evidence type="ECO:0000313" key="2">
    <source>
        <dbReference type="Proteomes" id="UP000831701"/>
    </source>
</evidence>
<accession>A0ACB8WH66</accession>
<comment type="caution">
    <text evidence="1">The sequence shown here is derived from an EMBL/GenBank/DDBJ whole genome shotgun (WGS) entry which is preliminary data.</text>
</comment>
<dbReference type="Proteomes" id="UP000831701">
    <property type="component" value="Chromosome 9"/>
</dbReference>
<sequence length="915" mass="102005">MGILAGLGPKSQGVSNSSPNSSHHLLPASTVLLQALIDSGAEENFIDEQAAEQAGIPSEPLERPRNALAVDGRILAQGRLRHHIALLSSQWTCLGFPPAYHDLQEVFNKDKALLFATSSPLYDCAIELLPDAPLPSSRLYNLTRPEQEAMEGYINDSMAAGIIRPSTSPVGAGFFFVKKKDSSLRPCIDFRGLNNITTSATPTTWCGSGRGTNGRQPSTPPWATFEYLVMPFGLTNAPAVFQALINDVLRDFLNRFVFVYLDDILIYSRNLPDHQLHVRQVLQRLLENRLFVKKEKCEFHASQVDFLGFIIKEGCVQADPAKVRAVAEWPIPTNRKLLQRFLGFANFYRRFIRNYSQEAAPLTALTSPSRPFVWSEEAEKAFNRLRTLFTTAPVLVQPDPAQQFVVEVDASDIGVGAVLSQRRGSDGRLHPCAFFSRRLSPAEANYDVGNRELLAVKMALEEWRHWLEGSTQPFVVWTDHKNLAYIQTAKRLNSRQARWALFFSRFDFVLTYRPGSRNIKPDALSRQFSVEEKVQEEENILPTSRVIAAITWDIENAVLRAQQQQPDPRQGPPGRLFVPDAVRNMEADIRGFVQACTVCARGKSSHQPPSGLLQPLSVPGRPWSHIALDFVTGLPPSNGKTVILTIVDRFSKAAHFVALAKLPTARETADLLANHVVRLHGIPRDIVSDRGPQFISQVWKSFCTGLGASVSLTSGFHPQSNGQTERTNQDLESALRCVTAGNQSTWCTYLPWVELAHNSLVSSATGVSPFEASLGYQPPLFPRQEQELAVPSIQHHLQRCKAVWQRTQAALEATVQRNRRSADKHRLPAPQYSQGQSVWLSSRNIPLRCESRKLSPRYLGPFIIQEIINPSAVRLKLPSSMRIHPTFHVSQIKPVVTSALSPPPDLLNPPTRPDH</sequence>
<organism evidence="1 2">
    <name type="scientific">Scortum barcoo</name>
    <name type="common">barcoo grunter</name>
    <dbReference type="NCBI Taxonomy" id="214431"/>
    <lineage>
        <taxon>Eukaryota</taxon>
        <taxon>Metazoa</taxon>
        <taxon>Chordata</taxon>
        <taxon>Craniata</taxon>
        <taxon>Vertebrata</taxon>
        <taxon>Euteleostomi</taxon>
        <taxon>Actinopterygii</taxon>
        <taxon>Neopterygii</taxon>
        <taxon>Teleostei</taxon>
        <taxon>Neoteleostei</taxon>
        <taxon>Acanthomorphata</taxon>
        <taxon>Eupercaria</taxon>
        <taxon>Centrarchiformes</taxon>
        <taxon>Terapontoidei</taxon>
        <taxon>Terapontidae</taxon>
        <taxon>Scortum</taxon>
    </lineage>
</organism>
<protein>
    <submittedName>
        <fullName evidence="1">Uncharacterized protein</fullName>
    </submittedName>
</protein>
<name>A0ACB8WH66_9TELE</name>
<proteinExistence type="predicted"/>
<evidence type="ECO:0000313" key="1">
    <source>
        <dbReference type="EMBL" id="KAI3367385.1"/>
    </source>
</evidence>
<keyword evidence="2" id="KW-1185">Reference proteome</keyword>
<dbReference type="EMBL" id="CM041539">
    <property type="protein sequence ID" value="KAI3367385.1"/>
    <property type="molecule type" value="Genomic_DNA"/>
</dbReference>